<dbReference type="InterPro" id="IPR051021">
    <property type="entry name" value="Mito_Ser/Thr_phosphatase"/>
</dbReference>
<sequence length="172" mass="18952">MTMALKTLLIMRHGKAEAPWGQEDRMRQLTEFGREQARRAGEYVQAEGLMPDAALVSDAVRTRATYAMFSSALGEDAPSAYLDPSLYLTNAAGLIAAINHVPETVSRLIVVGHMPSVQDAAMRLASIDSDERAVMDMADHYPPASLCVFRFDGVWAELDGRDATLEQFVTFR</sequence>
<dbReference type="SMART" id="SM00855">
    <property type="entry name" value="PGAM"/>
    <property type="match status" value="1"/>
</dbReference>
<proteinExistence type="predicted"/>
<dbReference type="InterPro" id="IPR013078">
    <property type="entry name" value="His_Pase_superF_clade-1"/>
</dbReference>
<evidence type="ECO:0000256" key="1">
    <source>
        <dbReference type="ARBA" id="ARBA00022801"/>
    </source>
</evidence>
<dbReference type="PANTHER" id="PTHR20935">
    <property type="entry name" value="PHOSPHOGLYCERATE MUTASE-RELATED"/>
    <property type="match status" value="1"/>
</dbReference>
<keyword evidence="3" id="KW-1185">Reference proteome</keyword>
<name>A0ABX5L6K6_9MICC</name>
<reference evidence="2 3" key="1">
    <citation type="submission" date="2018-05" db="EMBL/GenBank/DDBJ databases">
        <title>Draft Genome Sequence of Arthrobacter cumminsii IME1328, Isolated from a Patient Who Suffered from Foot Ulcers in China.</title>
        <authorList>
            <person name="Li M."/>
            <person name="Jiang Z."/>
            <person name="Sun Q."/>
            <person name="Tong Y."/>
        </authorList>
    </citation>
    <scope>NUCLEOTIDE SEQUENCE [LARGE SCALE GENOMIC DNA]</scope>
    <source>
        <strain evidence="2 3">IME1328</strain>
    </source>
</reference>
<dbReference type="Gene3D" id="3.40.50.1240">
    <property type="entry name" value="Phosphoglycerate mutase-like"/>
    <property type="match status" value="1"/>
</dbReference>
<dbReference type="InterPro" id="IPR029033">
    <property type="entry name" value="His_PPase_superfam"/>
</dbReference>
<dbReference type="Pfam" id="PF00300">
    <property type="entry name" value="His_Phos_1"/>
    <property type="match status" value="1"/>
</dbReference>
<protein>
    <submittedName>
        <fullName evidence="2">Histidine phosphatase</fullName>
    </submittedName>
</protein>
<evidence type="ECO:0000313" key="2">
    <source>
        <dbReference type="EMBL" id="PWI27746.1"/>
    </source>
</evidence>
<evidence type="ECO:0000313" key="3">
    <source>
        <dbReference type="Proteomes" id="UP000245514"/>
    </source>
</evidence>
<organism evidence="2 3">
    <name type="scientific">Pseudoglutamicibacter cumminsii</name>
    <dbReference type="NCBI Taxonomy" id="156979"/>
    <lineage>
        <taxon>Bacteria</taxon>
        <taxon>Bacillati</taxon>
        <taxon>Actinomycetota</taxon>
        <taxon>Actinomycetes</taxon>
        <taxon>Micrococcales</taxon>
        <taxon>Micrococcaceae</taxon>
        <taxon>Pseudoglutamicibacter</taxon>
    </lineage>
</organism>
<comment type="caution">
    <text evidence="2">The sequence shown here is derived from an EMBL/GenBank/DDBJ whole genome shotgun (WGS) entry which is preliminary data.</text>
</comment>
<accession>A0ABX5L6K6</accession>
<gene>
    <name evidence="2" type="ORF">CAY35_05955</name>
</gene>
<dbReference type="PANTHER" id="PTHR20935:SF1">
    <property type="entry name" value="SLL1549 PROTEIN"/>
    <property type="match status" value="1"/>
</dbReference>
<dbReference type="CDD" id="cd07067">
    <property type="entry name" value="HP_PGM_like"/>
    <property type="match status" value="1"/>
</dbReference>
<keyword evidence="1" id="KW-0378">Hydrolase</keyword>
<dbReference type="EMBL" id="QFWG01000006">
    <property type="protein sequence ID" value="PWI27746.1"/>
    <property type="molecule type" value="Genomic_DNA"/>
</dbReference>
<dbReference type="SUPFAM" id="SSF53254">
    <property type="entry name" value="Phosphoglycerate mutase-like"/>
    <property type="match status" value="1"/>
</dbReference>
<dbReference type="Proteomes" id="UP000245514">
    <property type="component" value="Unassembled WGS sequence"/>
</dbReference>